<dbReference type="EMBL" id="ML736352">
    <property type="protein sequence ID" value="KAE8372574.1"/>
    <property type="molecule type" value="Genomic_DNA"/>
</dbReference>
<dbReference type="OrthoDB" id="5230484at2759"/>
<evidence type="ECO:0000313" key="3">
    <source>
        <dbReference type="EMBL" id="KAE8372574.1"/>
    </source>
</evidence>
<reference evidence="3 4" key="1">
    <citation type="submission" date="2019-04" db="EMBL/GenBank/DDBJ databases">
        <title>Friends and foes A comparative genomics studyof 23 Aspergillus species from section Flavi.</title>
        <authorList>
            <consortium name="DOE Joint Genome Institute"/>
            <person name="Kjaerbolling I."/>
            <person name="Vesth T."/>
            <person name="Frisvad J.C."/>
            <person name="Nybo J.L."/>
            <person name="Theobald S."/>
            <person name="Kildgaard S."/>
            <person name="Isbrandt T."/>
            <person name="Kuo A."/>
            <person name="Sato A."/>
            <person name="Lyhne E.K."/>
            <person name="Kogle M.E."/>
            <person name="Wiebenga A."/>
            <person name="Kun R.S."/>
            <person name="Lubbers R.J."/>
            <person name="Makela M.R."/>
            <person name="Barry K."/>
            <person name="Chovatia M."/>
            <person name="Clum A."/>
            <person name="Daum C."/>
            <person name="Haridas S."/>
            <person name="He G."/>
            <person name="LaButti K."/>
            <person name="Lipzen A."/>
            <person name="Mondo S."/>
            <person name="Riley R."/>
            <person name="Salamov A."/>
            <person name="Simmons B.A."/>
            <person name="Magnuson J.K."/>
            <person name="Henrissat B."/>
            <person name="Mortensen U.H."/>
            <person name="Larsen T.O."/>
            <person name="Devries R.P."/>
            <person name="Grigoriev I.V."/>
            <person name="Machida M."/>
            <person name="Baker S.E."/>
            <person name="Andersen M.R."/>
        </authorList>
    </citation>
    <scope>NUCLEOTIDE SEQUENCE [LARGE SCALE GENOMIC DNA]</scope>
    <source>
        <strain evidence="3 4">IBT 29228</strain>
    </source>
</reference>
<gene>
    <name evidence="3" type="ORF">BDV26DRAFT_273947</name>
</gene>
<dbReference type="Pfam" id="PF24616">
    <property type="entry name" value="DUF7624"/>
    <property type="match status" value="1"/>
</dbReference>
<feature type="region of interest" description="Disordered" evidence="1">
    <location>
        <begin position="125"/>
        <end position="205"/>
    </location>
</feature>
<feature type="region of interest" description="Disordered" evidence="1">
    <location>
        <begin position="418"/>
        <end position="439"/>
    </location>
</feature>
<evidence type="ECO:0000259" key="2">
    <source>
        <dbReference type="Pfam" id="PF24616"/>
    </source>
</evidence>
<sequence length="642" mass="72238">MSNDDYPSVSSTGLSSNPQSLPLFSSMPPVHTRKNETQNTDDNEPGLAVTSTIKYYSPRPDYASRPEFAIQIENLSQSNVRRGPEDNNDTPKTAVIHAPPHFNDIIIYSQQSLGGITTPRLDAVADSERGRHHTPPIISEESEKTSNSPSSPSPLTTAIKPIKHWPERATPRAQTMRDFDDEVSEKSHLGNLEGIPEGTGPRKASLHDTATFSLTTEQLSDREAELKTLKIALAECWSLCNTLASLSYIHRQRSNFGPDMQDRAWKSCWRLCQELYTCYNKNCAYKISPILDLCRKFCQTLFESRIHEDELMDSVLRVSFELNNHLYNTHDRDLPDAFRERTLDFYITLCHRLMKQRALSTEIDALLSACWSLAEMLFCIRQSKREGGSLSEELLGSAVQACWELCDIFREGWTQRSLRDSDRRTPQPGQAISNQMEQQASQRGFSLVGEFSEHRHPETPTTIFEDAITVSPDEGPIPNIFVLGQGSSAYMSHVKWPSNSSSISTQTYSSEQTSSTNTVTIPTNDRNLSSLVTLVTKAAANSGYQRNGLQSLSSFVKSLPPDAFGSLPWQISLLENYKRLVRFDPVFQNSDPQAEASAVDISRAVQEMMQDGKLPWLHDLYRLVFGFHVEEVRNWKGSALQT</sequence>
<proteinExistence type="predicted"/>
<evidence type="ECO:0000313" key="4">
    <source>
        <dbReference type="Proteomes" id="UP000326198"/>
    </source>
</evidence>
<organism evidence="3 4">
    <name type="scientific">Aspergillus bertholletiae</name>
    <dbReference type="NCBI Taxonomy" id="1226010"/>
    <lineage>
        <taxon>Eukaryota</taxon>
        <taxon>Fungi</taxon>
        <taxon>Dikarya</taxon>
        <taxon>Ascomycota</taxon>
        <taxon>Pezizomycotina</taxon>
        <taxon>Eurotiomycetes</taxon>
        <taxon>Eurotiomycetidae</taxon>
        <taxon>Eurotiales</taxon>
        <taxon>Aspergillaceae</taxon>
        <taxon>Aspergillus</taxon>
        <taxon>Aspergillus subgen. Circumdati</taxon>
    </lineage>
</organism>
<dbReference type="Proteomes" id="UP000326198">
    <property type="component" value="Unassembled WGS sequence"/>
</dbReference>
<dbReference type="AlphaFoldDB" id="A0A5N7ARU4"/>
<evidence type="ECO:0000256" key="1">
    <source>
        <dbReference type="SAM" id="MobiDB-lite"/>
    </source>
</evidence>
<feature type="compositionally biased region" description="Low complexity" evidence="1">
    <location>
        <begin position="145"/>
        <end position="157"/>
    </location>
</feature>
<feature type="compositionally biased region" description="Polar residues" evidence="1">
    <location>
        <begin position="1"/>
        <end position="23"/>
    </location>
</feature>
<feature type="compositionally biased region" description="Basic and acidic residues" evidence="1">
    <location>
        <begin position="164"/>
        <end position="188"/>
    </location>
</feature>
<accession>A0A5N7ARU4</accession>
<keyword evidence="4" id="KW-1185">Reference proteome</keyword>
<name>A0A5N7ARU4_9EURO</name>
<feature type="region of interest" description="Disordered" evidence="1">
    <location>
        <begin position="1"/>
        <end position="60"/>
    </location>
</feature>
<protein>
    <recommendedName>
        <fullName evidence="2">DUF7624 domain-containing protein</fullName>
    </recommendedName>
</protein>
<dbReference type="InterPro" id="IPR056041">
    <property type="entry name" value="DUF7624"/>
</dbReference>
<feature type="compositionally biased region" description="Polar residues" evidence="1">
    <location>
        <begin position="427"/>
        <end position="439"/>
    </location>
</feature>
<feature type="domain" description="DUF7624" evidence="2">
    <location>
        <begin position="518"/>
        <end position="641"/>
    </location>
</feature>